<evidence type="ECO:0000313" key="4">
    <source>
        <dbReference type="Proteomes" id="UP001497457"/>
    </source>
</evidence>
<keyword evidence="4" id="KW-1185">Reference proteome</keyword>
<feature type="transmembrane region" description="Helical" evidence="1">
    <location>
        <begin position="162"/>
        <end position="180"/>
    </location>
</feature>
<dbReference type="EMBL" id="OZ075133">
    <property type="protein sequence ID" value="CAL4986048.1"/>
    <property type="molecule type" value="Genomic_DNA"/>
</dbReference>
<reference evidence="3" key="1">
    <citation type="submission" date="2024-10" db="EMBL/GenBank/DDBJ databases">
        <authorList>
            <person name="Ryan C."/>
        </authorList>
    </citation>
    <scope>NUCLEOTIDE SEQUENCE [LARGE SCALE GENOMIC DNA]</scope>
</reference>
<name>A0ABC9AU09_9POAL</name>
<dbReference type="AlphaFoldDB" id="A0ABC9AU09"/>
<feature type="transmembrane region" description="Helical" evidence="1">
    <location>
        <begin position="18"/>
        <end position="35"/>
    </location>
</feature>
<dbReference type="Pfam" id="PF04578">
    <property type="entry name" value="DUF594"/>
    <property type="match status" value="1"/>
</dbReference>
<organism evidence="3 4">
    <name type="scientific">Urochloa decumbens</name>
    <dbReference type="NCBI Taxonomy" id="240449"/>
    <lineage>
        <taxon>Eukaryota</taxon>
        <taxon>Viridiplantae</taxon>
        <taxon>Streptophyta</taxon>
        <taxon>Embryophyta</taxon>
        <taxon>Tracheophyta</taxon>
        <taxon>Spermatophyta</taxon>
        <taxon>Magnoliopsida</taxon>
        <taxon>Liliopsida</taxon>
        <taxon>Poales</taxon>
        <taxon>Poaceae</taxon>
        <taxon>PACMAD clade</taxon>
        <taxon>Panicoideae</taxon>
        <taxon>Panicodae</taxon>
        <taxon>Paniceae</taxon>
        <taxon>Melinidinae</taxon>
        <taxon>Urochloa</taxon>
    </lineage>
</organism>
<evidence type="ECO:0000256" key="1">
    <source>
        <dbReference type="SAM" id="Phobius"/>
    </source>
</evidence>
<proteinExistence type="predicted"/>
<dbReference type="InterPro" id="IPR025315">
    <property type="entry name" value="DUF4220"/>
</dbReference>
<sequence>MDPTCESDSHLEGMKYEALLAAVAIHAPLLIILSSHRHRSNHSALRFVLLGVSAMYFPLMSYVLSYLPSYISYVLKKMKHRQWEDTGVGLAGVLLSLILIQFLKSKVDMAALAVTAVTSPVAGDNIDSLKVRPSMESLIYSFWVAGLVIYSLLHYFRKDVHSIAPIIAPLWILGACRMVLRFAAFQRATGSFALGRNVELIDGYMAHLQQAADQGQLPAAVPRLIVTGERNEDVEETPLGYRVKSSALGAEHGSLITLDRVWSHTDPDLLKFKDLCLSFALFKCLRRRFAGYQLAEAGSRWAFRFVLDGMLGLEGDHERIFQVIADELLFARGFYYSPLPVASLGALPAALHFFLSSLISALFCFVALVLVPTVIYLPVTWPALVLALVNASAEIVEMVASVRSNWTKISIISHYVRCQRRCLQKIFSCLLRCKSQRHWKDDMRQVDLLKPSHFGKPSWAGLFKRLFLPGKNRHKPVIKVPPAVKAAVLASFRSSGGQLTSGTSTVRRRRRRETNSPDITWACLGSGEVTTTTDVLLVWHVATSIFETWSSSSTLTDTMVVATSLSRYCAYLVAQVPDLLPENSAWTKRQYEAVTKGVEEASKPSDAAVPQSGVYGHLIDSFSADTCHEVLNKGSRLGKQLVEEAERRRSGGEDGDEGAVWELLAEFWSEMVLYLAPSNNVRGHIEALQRSGELITLLWALLLHAGITSRPPVFNPIACVLVSTGDPESIDPQIC</sequence>
<dbReference type="Pfam" id="PF13968">
    <property type="entry name" value="DUF4220"/>
    <property type="match status" value="1"/>
</dbReference>
<feature type="transmembrane region" description="Helical" evidence="1">
    <location>
        <begin position="87"/>
        <end position="103"/>
    </location>
</feature>
<feature type="transmembrane region" description="Helical" evidence="1">
    <location>
        <begin position="353"/>
        <end position="375"/>
    </location>
</feature>
<evidence type="ECO:0000313" key="3">
    <source>
        <dbReference type="EMBL" id="CAL4986048.1"/>
    </source>
</evidence>
<accession>A0ABC9AU09</accession>
<protein>
    <recommendedName>
        <fullName evidence="2">DUF4220 domain-containing protein</fullName>
    </recommendedName>
</protein>
<evidence type="ECO:0000259" key="2">
    <source>
        <dbReference type="Pfam" id="PF13968"/>
    </source>
</evidence>
<feature type="domain" description="DUF4220" evidence="2">
    <location>
        <begin position="128"/>
        <end position="450"/>
    </location>
</feature>
<keyword evidence="1" id="KW-0812">Transmembrane</keyword>
<dbReference type="InterPro" id="IPR007658">
    <property type="entry name" value="DUF594"/>
</dbReference>
<feature type="transmembrane region" description="Helical" evidence="1">
    <location>
        <begin position="47"/>
        <end position="67"/>
    </location>
</feature>
<dbReference type="Proteomes" id="UP001497457">
    <property type="component" value="Chromosome 23rd"/>
</dbReference>
<dbReference type="PANTHER" id="PTHR31325">
    <property type="entry name" value="OS01G0798800 PROTEIN-RELATED"/>
    <property type="match status" value="1"/>
</dbReference>
<gene>
    <name evidence="3" type="ORF">URODEC1_LOCUS58221</name>
</gene>
<keyword evidence="1" id="KW-1133">Transmembrane helix</keyword>
<keyword evidence="1" id="KW-0472">Membrane</keyword>
<feature type="transmembrane region" description="Helical" evidence="1">
    <location>
        <begin position="138"/>
        <end position="156"/>
    </location>
</feature>